<sequence>MKKLILLLLIFRGALALEPFLELEGEYRLQNYEENRWYYKSIGGLKHWGEDYYTELSLIGEEGEDPEVAFYTGYLEYYAGDLTLSGGRQRISWGHGFIFNLSDVFNEIDIEDPGSESRGVDSLRVRYSLREMSRLEFVGFKTDEKDENFAGRYTFLWEDYEFMVNYFNTVEISPVSGMEEKVERYVLEVKGDMVIGVWGQLSYAEFEEDDIYTLVLGGDYNFDIYGKNLYTAIEGIVSEETSGVYLTYRLRIDEAYEFYQGYIFTQGRRYINSTLSYTYNDYVTLELAYNYYHEFGQLGYETEDGEELRHEVVLRSKIYL</sequence>
<evidence type="ECO:0000313" key="1">
    <source>
        <dbReference type="EMBL" id="GLI56977.1"/>
    </source>
</evidence>
<proteinExistence type="predicted"/>
<protein>
    <submittedName>
        <fullName evidence="1">Uncharacterized protein</fullName>
    </submittedName>
</protein>
<dbReference type="Proteomes" id="UP001144471">
    <property type="component" value="Unassembled WGS sequence"/>
</dbReference>
<name>A0A9W6GMF5_9FUSO</name>
<dbReference type="EMBL" id="BSDY01000011">
    <property type="protein sequence ID" value="GLI56977.1"/>
    <property type="molecule type" value="Genomic_DNA"/>
</dbReference>
<accession>A0A9W6GMF5</accession>
<comment type="caution">
    <text evidence="1">The sequence shown here is derived from an EMBL/GenBank/DDBJ whole genome shotgun (WGS) entry which is preliminary data.</text>
</comment>
<evidence type="ECO:0000313" key="2">
    <source>
        <dbReference type="Proteomes" id="UP001144471"/>
    </source>
</evidence>
<keyword evidence="2" id="KW-1185">Reference proteome</keyword>
<reference evidence="1" key="1">
    <citation type="submission" date="2022-12" db="EMBL/GenBank/DDBJ databases">
        <title>Reference genome sequencing for broad-spectrum identification of bacterial and archaeal isolates by mass spectrometry.</title>
        <authorList>
            <person name="Sekiguchi Y."/>
            <person name="Tourlousse D.M."/>
        </authorList>
    </citation>
    <scope>NUCLEOTIDE SEQUENCE</scope>
    <source>
        <strain evidence="1">10succ1</strain>
    </source>
</reference>
<dbReference type="RefSeq" id="WP_281836387.1">
    <property type="nucleotide sequence ID" value="NZ_BSDY01000011.1"/>
</dbReference>
<dbReference type="AlphaFoldDB" id="A0A9W6GMF5"/>
<gene>
    <name evidence="1" type="ORF">PM10SUCC1_24910</name>
</gene>
<organism evidence="1 2">
    <name type="scientific">Propionigenium maris DSM 9537</name>
    <dbReference type="NCBI Taxonomy" id="1123000"/>
    <lineage>
        <taxon>Bacteria</taxon>
        <taxon>Fusobacteriati</taxon>
        <taxon>Fusobacteriota</taxon>
        <taxon>Fusobacteriia</taxon>
        <taxon>Fusobacteriales</taxon>
        <taxon>Fusobacteriaceae</taxon>
        <taxon>Propionigenium</taxon>
    </lineage>
</organism>